<protein>
    <submittedName>
        <fullName evidence="1">Uncharacterized protein</fullName>
    </submittedName>
</protein>
<dbReference type="Proteomes" id="UP001168972">
    <property type="component" value="Unassembled WGS sequence"/>
</dbReference>
<accession>A0AA39G295</accession>
<keyword evidence="2" id="KW-1185">Reference proteome</keyword>
<organism evidence="1 2">
    <name type="scientific">Microctonus hyperodae</name>
    <name type="common">Parasitoid wasp</name>
    <dbReference type="NCBI Taxonomy" id="165561"/>
    <lineage>
        <taxon>Eukaryota</taxon>
        <taxon>Metazoa</taxon>
        <taxon>Ecdysozoa</taxon>
        <taxon>Arthropoda</taxon>
        <taxon>Hexapoda</taxon>
        <taxon>Insecta</taxon>
        <taxon>Pterygota</taxon>
        <taxon>Neoptera</taxon>
        <taxon>Endopterygota</taxon>
        <taxon>Hymenoptera</taxon>
        <taxon>Apocrita</taxon>
        <taxon>Ichneumonoidea</taxon>
        <taxon>Braconidae</taxon>
        <taxon>Euphorinae</taxon>
        <taxon>Microctonus</taxon>
    </lineage>
</organism>
<sequence length="177" mass="20717">MSQKNSQSFSFNKLDIEMDKPKEKSCFLQDPTGYELTSVTKNLERLDLSPCKMNSNQPNNINNIFLPMNQLKSTKAIQQVIYNRRNDAGSWLVPPSPPECRPSWNYVKNRPLITFTSTVNMIPIFSFRNLKEELKNPSPEREFYKQGTDKWYKADLISYFYKSTCPPNKKVNTRPLY</sequence>
<dbReference type="EMBL" id="JAQQBR010000003">
    <property type="protein sequence ID" value="KAK0179419.1"/>
    <property type="molecule type" value="Genomic_DNA"/>
</dbReference>
<reference evidence="1" key="2">
    <citation type="submission" date="2023-03" db="EMBL/GenBank/DDBJ databases">
        <authorList>
            <person name="Inwood S.N."/>
            <person name="Skelly J.G."/>
            <person name="Guhlin J."/>
            <person name="Harrop T.W.R."/>
            <person name="Goldson S.G."/>
            <person name="Dearden P.K."/>
        </authorList>
    </citation>
    <scope>NUCLEOTIDE SEQUENCE</scope>
    <source>
        <strain evidence="1">Lincoln</strain>
        <tissue evidence="1">Whole body</tissue>
    </source>
</reference>
<proteinExistence type="predicted"/>
<gene>
    <name evidence="1" type="ORF">PV327_005174</name>
</gene>
<name>A0AA39G295_MICHY</name>
<dbReference type="AlphaFoldDB" id="A0AA39G295"/>
<comment type="caution">
    <text evidence="1">The sequence shown here is derived from an EMBL/GenBank/DDBJ whole genome shotgun (WGS) entry which is preliminary data.</text>
</comment>
<reference evidence="1" key="1">
    <citation type="journal article" date="2023" name="bioRxiv">
        <title>Scaffold-level genome assemblies of two parasitoid biocontrol wasps reveal the parthenogenesis mechanism and an associated novel virus.</title>
        <authorList>
            <person name="Inwood S."/>
            <person name="Skelly J."/>
            <person name="Guhlin J."/>
            <person name="Harrop T."/>
            <person name="Goldson S."/>
            <person name="Dearden P."/>
        </authorList>
    </citation>
    <scope>NUCLEOTIDE SEQUENCE</scope>
    <source>
        <strain evidence="1">Lincoln</strain>
        <tissue evidence="1">Whole body</tissue>
    </source>
</reference>
<evidence type="ECO:0000313" key="1">
    <source>
        <dbReference type="EMBL" id="KAK0179419.1"/>
    </source>
</evidence>
<evidence type="ECO:0000313" key="2">
    <source>
        <dbReference type="Proteomes" id="UP001168972"/>
    </source>
</evidence>